<dbReference type="InterPro" id="IPR050175">
    <property type="entry name" value="Complex_I_Subunit_2"/>
</dbReference>
<dbReference type="GO" id="GO:0005743">
    <property type="term" value="C:mitochondrial inner membrane"/>
    <property type="evidence" value="ECO:0007669"/>
    <property type="project" value="UniProtKB-SubCell"/>
</dbReference>
<keyword evidence="14 20" id="KW-0496">Mitochondrion</keyword>
<keyword evidence="8" id="KW-0999">Mitochondrion inner membrane</keyword>
<evidence type="ECO:0000256" key="7">
    <source>
        <dbReference type="ARBA" id="ARBA00022692"/>
    </source>
</evidence>
<feature type="transmembrane region" description="Helical" evidence="18">
    <location>
        <begin position="169"/>
        <end position="189"/>
    </location>
</feature>
<dbReference type="InterPro" id="IPR001750">
    <property type="entry name" value="ND/Mrp_TM"/>
</dbReference>
<dbReference type="RefSeq" id="YP_009694544.1">
    <property type="nucleotide sequence ID" value="NC_044766.1"/>
</dbReference>
<dbReference type="AlphaFoldDB" id="A0A5C1H8R7"/>
<evidence type="ECO:0000313" key="20">
    <source>
        <dbReference type="EMBL" id="QEM01951.1"/>
    </source>
</evidence>
<evidence type="ECO:0000256" key="12">
    <source>
        <dbReference type="ARBA" id="ARBA00023027"/>
    </source>
</evidence>
<evidence type="ECO:0000256" key="16">
    <source>
        <dbReference type="ARBA" id="ARBA00031028"/>
    </source>
</evidence>
<keyword evidence="6" id="KW-0679">Respiratory chain</keyword>
<evidence type="ECO:0000256" key="5">
    <source>
        <dbReference type="ARBA" id="ARBA00022448"/>
    </source>
</evidence>
<feature type="domain" description="NADH:quinone oxidoreductase/Mrp antiporter transmembrane" evidence="19">
    <location>
        <begin position="49"/>
        <end position="299"/>
    </location>
</feature>
<name>A0A5C1H8R7_9BIVA</name>
<dbReference type="PANTHER" id="PTHR46552">
    <property type="entry name" value="NADH-UBIQUINONE OXIDOREDUCTASE CHAIN 2"/>
    <property type="match status" value="1"/>
</dbReference>
<feature type="transmembrane region" description="Helical" evidence="18">
    <location>
        <begin position="256"/>
        <end position="273"/>
    </location>
</feature>
<feature type="transmembrane region" description="Helical" evidence="18">
    <location>
        <begin position="107"/>
        <end position="130"/>
    </location>
</feature>
<dbReference type="Pfam" id="PF00361">
    <property type="entry name" value="Proton_antipo_M"/>
    <property type="match status" value="1"/>
</dbReference>
<keyword evidence="15 18" id="KW-0472">Membrane</keyword>
<feature type="transmembrane region" description="Helical" evidence="18">
    <location>
        <begin position="49"/>
        <end position="69"/>
    </location>
</feature>
<feature type="transmembrane region" description="Helical" evidence="18">
    <location>
        <begin position="136"/>
        <end position="157"/>
    </location>
</feature>
<evidence type="ECO:0000256" key="6">
    <source>
        <dbReference type="ARBA" id="ARBA00022660"/>
    </source>
</evidence>
<keyword evidence="5" id="KW-0813">Transport</keyword>
<feature type="transmembrane region" description="Helical" evidence="18">
    <location>
        <begin position="305"/>
        <end position="325"/>
    </location>
</feature>
<protein>
    <recommendedName>
        <fullName evidence="4">NADH-ubiquinone oxidoreductase chain 2</fullName>
        <ecNumber evidence="3">7.1.1.2</ecNumber>
    </recommendedName>
    <alternativeName>
        <fullName evidence="16">NADH dehydrogenase subunit 2</fullName>
    </alternativeName>
</protein>
<sequence>MSEMLFKEGLKGPWWGLPMLIGWFVPMATIVGGYIMIGGIFVCVYSVGLLGMWVGMELSFFGAIGVLGGSSVEEVEGVQKYFIIQVFSSIFLLIGFLLVVNFYSGGWLVEFILVVGLMVKLGLFPFYFWIPSVMGVVSWVGCFVVSVVQKFNPIWILVNLMVGSYMQQVIEFSACLTGLVGCIGGIGVLQFRVLLAFSSMVHLGYMVFMSLIGWGVFLSYMGLYFCLSFSLMVSLWVCGVYSFLDLVKSNGEGEMNLFMISLYMFSFAGVPPLSGCFMKAVFLLSCWELFPIGCVILFLSSGVSLFYYSSFFLYLNLYWGSMLKWEFVKGKAGGLKVFLFFVSVLLNVAMGFGLFLFIVVV</sequence>
<feature type="transmembrane region" description="Helical" evidence="18">
    <location>
        <begin position="81"/>
        <end position="100"/>
    </location>
</feature>
<evidence type="ECO:0000256" key="4">
    <source>
        <dbReference type="ARBA" id="ARBA00021008"/>
    </source>
</evidence>
<comment type="subcellular location">
    <subcellularLocation>
        <location evidence="1">Mitochondrion inner membrane</location>
        <topology evidence="1">Multi-pass membrane protein</topology>
    </subcellularLocation>
</comment>
<keyword evidence="11 18" id="KW-1133">Transmembrane helix</keyword>
<evidence type="ECO:0000256" key="18">
    <source>
        <dbReference type="SAM" id="Phobius"/>
    </source>
</evidence>
<feature type="transmembrane region" description="Helical" evidence="18">
    <location>
        <begin position="337"/>
        <end position="360"/>
    </location>
</feature>
<keyword evidence="13" id="KW-0830">Ubiquinone</keyword>
<dbReference type="EMBL" id="MK948426">
    <property type="protein sequence ID" value="QEM01951.1"/>
    <property type="molecule type" value="Genomic_DNA"/>
</dbReference>
<evidence type="ECO:0000256" key="17">
    <source>
        <dbReference type="ARBA" id="ARBA00049551"/>
    </source>
</evidence>
<feature type="transmembrane region" description="Helical" evidence="18">
    <location>
        <begin position="224"/>
        <end position="244"/>
    </location>
</feature>
<evidence type="ECO:0000256" key="3">
    <source>
        <dbReference type="ARBA" id="ARBA00012944"/>
    </source>
</evidence>
<evidence type="ECO:0000256" key="8">
    <source>
        <dbReference type="ARBA" id="ARBA00022792"/>
    </source>
</evidence>
<keyword evidence="7 18" id="KW-0812">Transmembrane</keyword>
<dbReference type="PANTHER" id="PTHR46552:SF1">
    <property type="entry name" value="NADH-UBIQUINONE OXIDOREDUCTASE CHAIN 2"/>
    <property type="match status" value="1"/>
</dbReference>
<evidence type="ECO:0000256" key="1">
    <source>
        <dbReference type="ARBA" id="ARBA00004448"/>
    </source>
</evidence>
<comment type="similarity">
    <text evidence="2">Belongs to the complex I subunit 2 family.</text>
</comment>
<evidence type="ECO:0000256" key="11">
    <source>
        <dbReference type="ARBA" id="ARBA00022989"/>
    </source>
</evidence>
<proteinExistence type="inferred from homology"/>
<dbReference type="CTD" id="4536"/>
<feature type="transmembrane region" description="Helical" evidence="18">
    <location>
        <begin position="195"/>
        <end position="217"/>
    </location>
</feature>
<reference evidence="20" key="1">
    <citation type="submission" date="2019-05" db="EMBL/GenBank/DDBJ databases">
        <title>The complete mitochondrial genome of Calyptogena marissinica (Heterodonta: Veneroida: Vesicomyidae): insight into the deep-sea adaptive evolution of vesicomyids.</title>
        <authorList>
            <person name="Yang M."/>
            <person name="Gong L."/>
            <person name="Sui J."/>
            <person name="Li X."/>
        </authorList>
    </citation>
    <scope>NUCLEOTIDE SEQUENCE</scope>
</reference>
<evidence type="ECO:0000256" key="13">
    <source>
        <dbReference type="ARBA" id="ARBA00023075"/>
    </source>
</evidence>
<gene>
    <name evidence="20" type="primary">ND2</name>
</gene>
<dbReference type="GeneID" id="41825493"/>
<dbReference type="EC" id="7.1.1.2" evidence="3"/>
<evidence type="ECO:0000256" key="2">
    <source>
        <dbReference type="ARBA" id="ARBA00007012"/>
    </source>
</evidence>
<geneLocation type="mitochondrion" evidence="20"/>
<evidence type="ECO:0000256" key="15">
    <source>
        <dbReference type="ARBA" id="ARBA00023136"/>
    </source>
</evidence>
<keyword evidence="9" id="KW-1278">Translocase</keyword>
<keyword evidence="12" id="KW-0520">NAD</keyword>
<evidence type="ECO:0000259" key="19">
    <source>
        <dbReference type="Pfam" id="PF00361"/>
    </source>
</evidence>
<evidence type="ECO:0000256" key="10">
    <source>
        <dbReference type="ARBA" id="ARBA00022982"/>
    </source>
</evidence>
<dbReference type="GO" id="GO:0006120">
    <property type="term" value="P:mitochondrial electron transport, NADH to ubiquinone"/>
    <property type="evidence" value="ECO:0007669"/>
    <property type="project" value="TreeGrafter"/>
</dbReference>
<dbReference type="GO" id="GO:0008137">
    <property type="term" value="F:NADH dehydrogenase (ubiquinone) activity"/>
    <property type="evidence" value="ECO:0007669"/>
    <property type="project" value="UniProtKB-EC"/>
</dbReference>
<organism evidence="20">
    <name type="scientific">Archivesica marissinica</name>
    <dbReference type="NCBI Taxonomy" id="2291877"/>
    <lineage>
        <taxon>Eukaryota</taxon>
        <taxon>Metazoa</taxon>
        <taxon>Spiralia</taxon>
        <taxon>Lophotrochozoa</taxon>
        <taxon>Mollusca</taxon>
        <taxon>Bivalvia</taxon>
        <taxon>Autobranchia</taxon>
        <taxon>Heteroconchia</taxon>
        <taxon>Euheterodonta</taxon>
        <taxon>Imparidentia</taxon>
        <taxon>Neoheterodontei</taxon>
        <taxon>Venerida</taxon>
        <taxon>Glossoidea</taxon>
        <taxon>Vesicomyidae</taxon>
        <taxon>Archivesica</taxon>
    </lineage>
</organism>
<keyword evidence="10" id="KW-0249">Electron transport</keyword>
<feature type="transmembrane region" description="Helical" evidence="18">
    <location>
        <begin position="20"/>
        <end position="42"/>
    </location>
</feature>
<evidence type="ECO:0000256" key="14">
    <source>
        <dbReference type="ARBA" id="ARBA00023128"/>
    </source>
</evidence>
<accession>A0A5C1H8R7</accession>
<comment type="catalytic activity">
    <reaction evidence="17">
        <text>a ubiquinone + NADH + 5 H(+)(in) = a ubiquinol + NAD(+) + 4 H(+)(out)</text>
        <dbReference type="Rhea" id="RHEA:29091"/>
        <dbReference type="Rhea" id="RHEA-COMP:9565"/>
        <dbReference type="Rhea" id="RHEA-COMP:9566"/>
        <dbReference type="ChEBI" id="CHEBI:15378"/>
        <dbReference type="ChEBI" id="CHEBI:16389"/>
        <dbReference type="ChEBI" id="CHEBI:17976"/>
        <dbReference type="ChEBI" id="CHEBI:57540"/>
        <dbReference type="ChEBI" id="CHEBI:57945"/>
        <dbReference type="EC" id="7.1.1.2"/>
    </reaction>
</comment>
<evidence type="ECO:0000256" key="9">
    <source>
        <dbReference type="ARBA" id="ARBA00022967"/>
    </source>
</evidence>